<reference evidence="1" key="1">
    <citation type="submission" date="2023-08" db="EMBL/GenBank/DDBJ databases">
        <authorList>
            <person name="Page C.A."/>
            <person name="Perez-Diaz I.M."/>
        </authorList>
    </citation>
    <scope>NUCLEOTIDE SEQUENCE</scope>
    <source>
        <strain evidence="1">7.8.46</strain>
    </source>
</reference>
<name>A0AAW8VW53_LACPE</name>
<evidence type="ECO:0000313" key="2">
    <source>
        <dbReference type="Proteomes" id="UP001267003"/>
    </source>
</evidence>
<organism evidence="1 2">
    <name type="scientific">Lactiplantibacillus pentosus</name>
    <name type="common">Lactobacillus pentosus</name>
    <dbReference type="NCBI Taxonomy" id="1589"/>
    <lineage>
        <taxon>Bacteria</taxon>
        <taxon>Bacillati</taxon>
        <taxon>Bacillota</taxon>
        <taxon>Bacilli</taxon>
        <taxon>Lactobacillales</taxon>
        <taxon>Lactobacillaceae</taxon>
        <taxon>Lactiplantibacillus</taxon>
    </lineage>
</organism>
<evidence type="ECO:0000313" key="1">
    <source>
        <dbReference type="EMBL" id="MDT6991003.1"/>
    </source>
</evidence>
<comment type="caution">
    <text evidence="1">The sequence shown here is derived from an EMBL/GenBank/DDBJ whole genome shotgun (WGS) entry which is preliminary data.</text>
</comment>
<protein>
    <submittedName>
        <fullName evidence="1">Type II toxin-antitoxin system MqsR family toxin</fullName>
    </submittedName>
</protein>
<dbReference type="InterPro" id="IPR038493">
    <property type="entry name" value="MqsR_sf"/>
</dbReference>
<dbReference type="EMBL" id="JAVLAQ010000001">
    <property type="protein sequence ID" value="MDT6991003.1"/>
    <property type="molecule type" value="Genomic_DNA"/>
</dbReference>
<dbReference type="KEGG" id="lpg:BB562_11280"/>
<accession>A0AAW8VW53</accession>
<dbReference type="Proteomes" id="UP001267003">
    <property type="component" value="Unassembled WGS sequence"/>
</dbReference>
<dbReference type="Gene3D" id="3.30.2310.40">
    <property type="match status" value="1"/>
</dbReference>
<gene>
    <name evidence="1" type="ORF">RI536_13025</name>
</gene>
<proteinExistence type="predicted"/>
<sequence length="105" mass="12473">MQASDEMIRHFLQAFKRALSRGDWEIVQRRAEYASVTQMNTDDIIMILMQLTPDDYIAGPEVDRNRPTELLWKFRRDQSDSDWLYIKLKYVSGLAKVISFHKSIY</sequence>
<dbReference type="AlphaFoldDB" id="A0AAW8VW53"/>
<dbReference type="RefSeq" id="WP_101873807.1">
    <property type="nucleotide sequence ID" value="NZ_CP016491.1"/>
</dbReference>